<dbReference type="InterPro" id="IPR027417">
    <property type="entry name" value="P-loop_NTPase"/>
</dbReference>
<evidence type="ECO:0000256" key="4">
    <source>
        <dbReference type="PIRSR" id="PIRSR606689-2"/>
    </source>
</evidence>
<dbReference type="PROSITE" id="PS51417">
    <property type="entry name" value="ARF"/>
    <property type="match status" value="1"/>
</dbReference>
<dbReference type="NCBIfam" id="TIGR00231">
    <property type="entry name" value="small_GTP"/>
    <property type="match status" value="1"/>
</dbReference>
<feature type="binding site" evidence="4">
    <location>
        <position position="78"/>
    </location>
    <ligand>
        <name>Mg(2+)</name>
        <dbReference type="ChEBI" id="CHEBI:18420"/>
    </ligand>
</feature>
<dbReference type="Proteomes" id="UP000192501">
    <property type="component" value="Unassembled WGS sequence"/>
</dbReference>
<organism evidence="6 7">
    <name type="scientific">Hepatospora eriocheir</name>
    <dbReference type="NCBI Taxonomy" id="1081669"/>
    <lineage>
        <taxon>Eukaryota</taxon>
        <taxon>Fungi</taxon>
        <taxon>Fungi incertae sedis</taxon>
        <taxon>Microsporidia</taxon>
        <taxon>Hepatosporidae</taxon>
        <taxon>Hepatospora</taxon>
    </lineage>
</organism>
<dbReference type="GO" id="GO:0003924">
    <property type="term" value="F:GTPase activity"/>
    <property type="evidence" value="ECO:0007669"/>
    <property type="project" value="InterPro"/>
</dbReference>
<dbReference type="InterPro" id="IPR005225">
    <property type="entry name" value="Small_GTP-bd"/>
</dbReference>
<dbReference type="PANTHER" id="PTHR46090:SF2">
    <property type="entry name" value="ADP-RIBOSYLATION FACTOR-LIKE PROTEIN 13B"/>
    <property type="match status" value="1"/>
</dbReference>
<comment type="similarity">
    <text evidence="5">Belongs to the small GTPase superfamily. Arf family.</text>
</comment>
<feature type="binding site" evidence="3">
    <location>
        <begin position="154"/>
        <end position="157"/>
    </location>
    <ligand>
        <name>GTP</name>
        <dbReference type="ChEBI" id="CHEBI:37565"/>
    </ligand>
</feature>
<gene>
    <name evidence="6" type="primary">SAR1</name>
    <name evidence="6" type="ORF">A0H76_2637</name>
</gene>
<protein>
    <submittedName>
        <fullName evidence="6">SAR1</fullName>
    </submittedName>
</protein>
<dbReference type="InterPro" id="IPR051995">
    <property type="entry name" value="Ciliary_GTPase"/>
</dbReference>
<dbReference type="EMBL" id="LTAI01000087">
    <property type="protein sequence ID" value="ORD99945.1"/>
    <property type="molecule type" value="Genomic_DNA"/>
</dbReference>
<reference evidence="6 7" key="1">
    <citation type="journal article" date="2017" name="Environ. Microbiol.">
        <title>Decay of the glycolytic pathway and adaptation to intranuclear parasitism within Enterocytozoonidae microsporidia.</title>
        <authorList>
            <person name="Wiredu Boakye D."/>
            <person name="Jaroenlak P."/>
            <person name="Prachumwat A."/>
            <person name="Williams T.A."/>
            <person name="Bateman K.S."/>
            <person name="Itsathitphaisarn O."/>
            <person name="Sritunyalucksana K."/>
            <person name="Paszkiewicz K.H."/>
            <person name="Moore K.A."/>
            <person name="Stentiford G.D."/>
            <person name="Williams B.A."/>
        </authorList>
    </citation>
    <scope>NUCLEOTIDE SEQUENCE [LARGE SCALE GENOMIC DNA]</scope>
    <source>
        <strain evidence="7">canceri</strain>
    </source>
</reference>
<dbReference type="SUPFAM" id="SSF52540">
    <property type="entry name" value="P-loop containing nucleoside triphosphate hydrolases"/>
    <property type="match status" value="1"/>
</dbReference>
<dbReference type="Pfam" id="PF00025">
    <property type="entry name" value="Arf"/>
    <property type="match status" value="1"/>
</dbReference>
<dbReference type="Gene3D" id="3.40.50.300">
    <property type="entry name" value="P-loop containing nucleotide triphosphate hydrolases"/>
    <property type="match status" value="1"/>
</dbReference>
<dbReference type="GO" id="GO:0046872">
    <property type="term" value="F:metal ion binding"/>
    <property type="evidence" value="ECO:0007669"/>
    <property type="project" value="UniProtKB-KW"/>
</dbReference>
<comment type="caution">
    <text evidence="6">The sequence shown here is derived from an EMBL/GenBank/DDBJ whole genome shotgun (WGS) entry which is preliminary data.</text>
</comment>
<dbReference type="InterPro" id="IPR006689">
    <property type="entry name" value="Small_GTPase_ARF/SAR"/>
</dbReference>
<dbReference type="SMART" id="SM00177">
    <property type="entry name" value="ARF"/>
    <property type="match status" value="1"/>
</dbReference>
<feature type="binding site" evidence="4">
    <location>
        <position position="61"/>
    </location>
    <ligand>
        <name>Mg(2+)</name>
        <dbReference type="ChEBI" id="CHEBI:18420"/>
    </ligand>
</feature>
<feature type="binding site" evidence="3">
    <location>
        <position position="100"/>
    </location>
    <ligand>
        <name>GTP</name>
        <dbReference type="ChEBI" id="CHEBI:37565"/>
    </ligand>
</feature>
<feature type="binding site" evidence="3">
    <location>
        <begin position="54"/>
        <end position="61"/>
    </location>
    <ligand>
        <name>GTP</name>
        <dbReference type="ChEBI" id="CHEBI:37565"/>
    </ligand>
</feature>
<dbReference type="SMART" id="SM00178">
    <property type="entry name" value="SAR"/>
    <property type="match status" value="1"/>
</dbReference>
<keyword evidence="1 3" id="KW-0547">Nucleotide-binding</keyword>
<evidence type="ECO:0000256" key="3">
    <source>
        <dbReference type="PIRSR" id="PIRSR606689-1"/>
    </source>
</evidence>
<dbReference type="VEuPathDB" id="MicrosporidiaDB:A0H76_2637"/>
<dbReference type="AlphaFoldDB" id="A0A1X0QJS3"/>
<evidence type="ECO:0000313" key="6">
    <source>
        <dbReference type="EMBL" id="ORD99945.1"/>
    </source>
</evidence>
<name>A0A1X0QJS3_9MICR</name>
<dbReference type="PRINTS" id="PR00328">
    <property type="entry name" value="SAR1GTPBP"/>
</dbReference>
<proteinExistence type="inferred from homology"/>
<evidence type="ECO:0000313" key="7">
    <source>
        <dbReference type="Proteomes" id="UP000192501"/>
    </source>
</evidence>
<dbReference type="GO" id="GO:0005525">
    <property type="term" value="F:GTP binding"/>
    <property type="evidence" value="ECO:0007669"/>
    <property type="project" value="UniProtKB-KW"/>
</dbReference>
<evidence type="ECO:0000256" key="2">
    <source>
        <dbReference type="ARBA" id="ARBA00023134"/>
    </source>
</evidence>
<sequence>MAFNKSLYELSESIKSSLKDLSWVKDSVVDTFKSITNYFFKNLFVKESTISIIGIENSGKSTLVGKILTNTNNIYKPTKHPITTTFDFCNIKGTIVDLGGHDKGRLNWEDFLFAAHGIIFMIDLFDEEKYEVCKYELNSVLHRNIDTPILIFMNKLDLTDYSDMNDSEMALRNSMPFRQSIEEYFQIPNRPNIRIVYMSVINDDILAEKSQIKIGFEWLAEEVNKIHSREK</sequence>
<dbReference type="PANTHER" id="PTHR46090">
    <property type="entry name" value="ADP-RIBOSYLATION FACTOR-LIKE PROTEIN 13B"/>
    <property type="match status" value="1"/>
</dbReference>
<keyword evidence="4" id="KW-0479">Metal-binding</keyword>
<evidence type="ECO:0000256" key="5">
    <source>
        <dbReference type="RuleBase" id="RU003925"/>
    </source>
</evidence>
<evidence type="ECO:0000256" key="1">
    <source>
        <dbReference type="ARBA" id="ARBA00022741"/>
    </source>
</evidence>
<keyword evidence="4" id="KW-0460">Magnesium</keyword>
<accession>A0A1X0QJS3</accession>
<keyword evidence="2 3" id="KW-0342">GTP-binding</keyword>